<accession>A0ABT7LQL1</accession>
<reference evidence="1 2" key="1">
    <citation type="submission" date="2023-06" db="EMBL/GenBank/DDBJ databases">
        <title>Pelomonas sp. APW6 16S ribosomal RNA gene genome sequencing and assembly.</title>
        <authorList>
            <person name="Woo H."/>
        </authorList>
    </citation>
    <scope>NUCLEOTIDE SEQUENCE [LARGE SCALE GENOMIC DNA]</scope>
    <source>
        <strain evidence="1 2">APW6</strain>
    </source>
</reference>
<comment type="caution">
    <text evidence="1">The sequence shown here is derived from an EMBL/GenBank/DDBJ whole genome shotgun (WGS) entry which is preliminary data.</text>
</comment>
<evidence type="ECO:0000313" key="1">
    <source>
        <dbReference type="EMBL" id="MDL5034005.1"/>
    </source>
</evidence>
<sequence length="356" mass="40681">MTEPDLLDQLLDLARWAPSGDNTQPWRFERLGPRQLRIHGFDTRDHCVYDLDGHPSQISFGTLLETLAIAAASRGWQMVIDRMDFSTETRPQFDVSVQAAPDKSQLRLAAQIEKRSVQRRPLKRTPLTEEEKKSLTQCLPAGMAVHWLDEGFARLKTAKLLFHSAKLRLTIEEAYRVHRDIIEWHAQFSADKVPDQALGASPGTVLLMRQVMKSWQRVRFFNTFLAGTWAPRIELDFIPSLRCAAHFVIHSTNPPHRPEDYVEAGRAIQRFWLQATALEMQLQPEVTPLVFSRYSRESRPFSASAHAMPMAHDIRQRLELLIGRDIAERAVFMGRLGHGTAPTARSLRKPLAQLRA</sequence>
<evidence type="ECO:0000313" key="2">
    <source>
        <dbReference type="Proteomes" id="UP001238603"/>
    </source>
</evidence>
<gene>
    <name evidence="1" type="ORF">QRD43_19020</name>
</gene>
<dbReference type="InterPro" id="IPR000415">
    <property type="entry name" value="Nitroreductase-like"/>
</dbReference>
<dbReference type="RefSeq" id="WP_285984080.1">
    <property type="nucleotide sequence ID" value="NZ_JASVDS010000006.1"/>
</dbReference>
<dbReference type="Proteomes" id="UP001238603">
    <property type="component" value="Unassembled WGS sequence"/>
</dbReference>
<dbReference type="SUPFAM" id="SSF55469">
    <property type="entry name" value="FMN-dependent nitroreductase-like"/>
    <property type="match status" value="1"/>
</dbReference>
<dbReference type="Gene3D" id="3.40.109.10">
    <property type="entry name" value="NADH Oxidase"/>
    <property type="match status" value="2"/>
</dbReference>
<name>A0ABT7LQL1_9BURK</name>
<proteinExistence type="predicted"/>
<keyword evidence="2" id="KW-1185">Reference proteome</keyword>
<protein>
    <submittedName>
        <fullName evidence="1">Molybdopterin biosynthesis protein MoeY</fullName>
    </submittedName>
</protein>
<organism evidence="1 2">
    <name type="scientific">Roseateles subflavus</name>
    <dbReference type="NCBI Taxonomy" id="3053353"/>
    <lineage>
        <taxon>Bacteria</taxon>
        <taxon>Pseudomonadati</taxon>
        <taxon>Pseudomonadota</taxon>
        <taxon>Betaproteobacteria</taxon>
        <taxon>Burkholderiales</taxon>
        <taxon>Sphaerotilaceae</taxon>
        <taxon>Roseateles</taxon>
    </lineage>
</organism>
<dbReference type="EMBL" id="JASVDS010000006">
    <property type="protein sequence ID" value="MDL5034005.1"/>
    <property type="molecule type" value="Genomic_DNA"/>
</dbReference>